<comment type="caution">
    <text evidence="10">The sequence shown here is derived from an EMBL/GenBank/DDBJ whole genome shotgun (WGS) entry which is preliminary data.</text>
</comment>
<dbReference type="Pfam" id="PF16573">
    <property type="entry name" value="CLP1_N"/>
    <property type="match status" value="1"/>
</dbReference>
<keyword evidence="5 6" id="KW-0539">Nucleus</keyword>
<dbReference type="HAMAP" id="MF_03035">
    <property type="entry name" value="Clp1"/>
    <property type="match status" value="1"/>
</dbReference>
<dbReference type="PANTHER" id="PTHR12755:SF6">
    <property type="entry name" value="POLYRIBONUCLEOTIDE 5'-HYDROXYL-KINASE CLP1"/>
    <property type="match status" value="1"/>
</dbReference>
<feature type="binding site" evidence="6">
    <location>
        <position position="20"/>
    </location>
    <ligand>
        <name>ATP</name>
        <dbReference type="ChEBI" id="CHEBI:30616"/>
    </ligand>
</feature>
<evidence type="ECO:0000259" key="7">
    <source>
        <dbReference type="Pfam" id="PF06807"/>
    </source>
</evidence>
<evidence type="ECO:0000259" key="8">
    <source>
        <dbReference type="Pfam" id="PF16573"/>
    </source>
</evidence>
<dbReference type="EMBL" id="JAODUO010000394">
    <property type="protein sequence ID" value="KAK2181508.1"/>
    <property type="molecule type" value="Genomic_DNA"/>
</dbReference>
<dbReference type="InterPro" id="IPR027417">
    <property type="entry name" value="P-loop_NTPase"/>
</dbReference>
<dbReference type="InterPro" id="IPR028606">
    <property type="entry name" value="Clp1"/>
</dbReference>
<evidence type="ECO:0000259" key="9">
    <source>
        <dbReference type="Pfam" id="PF16575"/>
    </source>
</evidence>
<feature type="domain" description="Clp1 C-terminal" evidence="7">
    <location>
        <begin position="301"/>
        <end position="413"/>
    </location>
</feature>
<keyword evidence="11" id="KW-1185">Reference proteome</keyword>
<dbReference type="InterPro" id="IPR010655">
    <property type="entry name" value="Clp1_C"/>
</dbReference>
<organism evidence="10 11">
    <name type="scientific">Ridgeia piscesae</name>
    <name type="common">Tubeworm</name>
    <dbReference type="NCBI Taxonomy" id="27915"/>
    <lineage>
        <taxon>Eukaryota</taxon>
        <taxon>Metazoa</taxon>
        <taxon>Spiralia</taxon>
        <taxon>Lophotrochozoa</taxon>
        <taxon>Annelida</taxon>
        <taxon>Polychaeta</taxon>
        <taxon>Sedentaria</taxon>
        <taxon>Canalipalpata</taxon>
        <taxon>Sabellida</taxon>
        <taxon>Siboglinidae</taxon>
        <taxon>Ridgeia</taxon>
    </lineage>
</organism>
<dbReference type="GO" id="GO:0051731">
    <property type="term" value="F:polynucleotide 5'-hydroxyl-kinase activity"/>
    <property type="evidence" value="ECO:0007669"/>
    <property type="project" value="InterPro"/>
</dbReference>
<dbReference type="InterPro" id="IPR038238">
    <property type="entry name" value="Clp1_C_sf"/>
</dbReference>
<dbReference type="GO" id="GO:0031124">
    <property type="term" value="P:mRNA 3'-end processing"/>
    <property type="evidence" value="ECO:0007669"/>
    <property type="project" value="UniProtKB-UniRule"/>
</dbReference>
<reference evidence="10" key="1">
    <citation type="journal article" date="2023" name="Mol. Biol. Evol.">
        <title>Third-Generation Sequencing Reveals the Adaptive Role of the Epigenome in Three Deep-Sea Polychaetes.</title>
        <authorList>
            <person name="Perez M."/>
            <person name="Aroh O."/>
            <person name="Sun Y."/>
            <person name="Lan Y."/>
            <person name="Juniper S.K."/>
            <person name="Young C.R."/>
            <person name="Angers B."/>
            <person name="Qian P.Y."/>
        </authorList>
    </citation>
    <scope>NUCLEOTIDE SEQUENCE</scope>
    <source>
        <strain evidence="10">R07B-5</strain>
    </source>
</reference>
<dbReference type="Proteomes" id="UP001209878">
    <property type="component" value="Unassembled WGS sequence"/>
</dbReference>
<protein>
    <recommendedName>
        <fullName evidence="6">Protein CLP1 homolog</fullName>
    </recommendedName>
</protein>
<keyword evidence="3 6" id="KW-0547">Nucleotide-binding</keyword>
<evidence type="ECO:0000313" key="11">
    <source>
        <dbReference type="Proteomes" id="UP001209878"/>
    </source>
</evidence>
<dbReference type="Pfam" id="PF16575">
    <property type="entry name" value="CLP1_P"/>
    <property type="match status" value="1"/>
</dbReference>
<comment type="similarity">
    <text evidence="6">Belongs to the Clp1 family. Clp1 subfamily.</text>
</comment>
<dbReference type="Pfam" id="PF06807">
    <property type="entry name" value="Clp1"/>
    <property type="match status" value="1"/>
</dbReference>
<keyword evidence="2 6" id="KW-0507">mRNA processing</keyword>
<feature type="domain" description="Clp1 N-terminal" evidence="8">
    <location>
        <begin position="14"/>
        <end position="96"/>
    </location>
</feature>
<dbReference type="GO" id="GO:0005849">
    <property type="term" value="C:mRNA cleavage factor complex"/>
    <property type="evidence" value="ECO:0007669"/>
    <property type="project" value="InterPro"/>
</dbReference>
<evidence type="ECO:0000256" key="5">
    <source>
        <dbReference type="ARBA" id="ARBA00023242"/>
    </source>
</evidence>
<comment type="subcellular location">
    <subcellularLocation>
        <location evidence="1 6">Nucleus</location>
    </subcellularLocation>
</comment>
<evidence type="ECO:0000256" key="2">
    <source>
        <dbReference type="ARBA" id="ARBA00022664"/>
    </source>
</evidence>
<dbReference type="Gene3D" id="3.40.50.300">
    <property type="entry name" value="P-loop containing nucleotide triphosphate hydrolases"/>
    <property type="match status" value="1"/>
</dbReference>
<dbReference type="SUPFAM" id="SSF52540">
    <property type="entry name" value="P-loop containing nucleoside triphosphate hydrolases"/>
    <property type="match status" value="2"/>
</dbReference>
<sequence length="415" mass="46461">MTEEKEQTSKVEYTLETKTELRFEVEQGAFVQLEVISGKAEIFGTELTKNKKYNFASGSKLRHLSGKTEVAYIAKETPMVLYVNTHAALEQMRKKAEMEETRGPRVMVVGPPDVGKSTLCRFLINCATRLGRSPVLVDLDVGQSEISIPGTVGALIVERPADIEEGYALTAPLLYHFGHKTPADNWPLYNLLITRLAEMINMRCNSNSRTNVSGIVINTCGWLRGGIYQSIVHAAGAFEVDVIIVLDQERLHSELKRDMPEFVKVVLQPKSGGVVERNQKTRAEVRDAKIREYFYGLHNTLYPHTFEVKFSEVQIFKIGRPILPQQMLPMDTVAQSDRTKLVPVLPSTSLVHHVLSVSMALQADDDIVHANVAGFIVITAIDQDKKSFTVLSPSPRPLPRSILLVMENIQFMDIE</sequence>
<comment type="function">
    <text evidence="6">Required for endonucleolytic cleavage during polyadenylation-dependent pre-mRNA 3'-end formation.</text>
</comment>
<feature type="binding site" evidence="6">
    <location>
        <position position="60"/>
    </location>
    <ligand>
        <name>ATP</name>
        <dbReference type="ChEBI" id="CHEBI:30616"/>
    </ligand>
</feature>
<evidence type="ECO:0000313" key="10">
    <source>
        <dbReference type="EMBL" id="KAK2181508.1"/>
    </source>
</evidence>
<dbReference type="Gene3D" id="2.40.30.330">
    <property type="entry name" value="Pre-mRNA cleavage complex subunit Clp1, C-terminal domain"/>
    <property type="match status" value="1"/>
</dbReference>
<dbReference type="Gene3D" id="2.60.120.1030">
    <property type="entry name" value="Clp1, DNA binding domain"/>
    <property type="match status" value="1"/>
</dbReference>
<evidence type="ECO:0000256" key="4">
    <source>
        <dbReference type="ARBA" id="ARBA00022840"/>
    </source>
</evidence>
<accession>A0AAD9NUV3</accession>
<dbReference type="FunFam" id="3.40.50.300:FF:000454">
    <property type="entry name" value="Protein CLP1 homolog"/>
    <property type="match status" value="1"/>
</dbReference>
<dbReference type="AlphaFoldDB" id="A0AAD9NUV3"/>
<keyword evidence="4 6" id="KW-0067">ATP-binding</keyword>
<dbReference type="PANTHER" id="PTHR12755">
    <property type="entry name" value="CLEAVAGE/POLYADENYLATION FACTOR IA SUBUNIT CLP1P"/>
    <property type="match status" value="1"/>
</dbReference>
<gene>
    <name evidence="10" type="ORF">NP493_394g02013</name>
</gene>
<dbReference type="InterPro" id="IPR038239">
    <property type="entry name" value="Clp1_N_sf"/>
</dbReference>
<name>A0AAD9NUV3_RIDPI</name>
<evidence type="ECO:0000256" key="1">
    <source>
        <dbReference type="ARBA" id="ARBA00004123"/>
    </source>
</evidence>
<evidence type="ECO:0000256" key="3">
    <source>
        <dbReference type="ARBA" id="ARBA00022741"/>
    </source>
</evidence>
<dbReference type="InterPro" id="IPR032319">
    <property type="entry name" value="CLP1_P"/>
</dbReference>
<dbReference type="GO" id="GO:0005524">
    <property type="term" value="F:ATP binding"/>
    <property type="evidence" value="ECO:0007669"/>
    <property type="project" value="UniProtKB-UniRule"/>
</dbReference>
<feature type="domain" description="Clp1 P-loop" evidence="9">
    <location>
        <begin position="110"/>
        <end position="296"/>
    </location>
</feature>
<dbReference type="InterPro" id="IPR032324">
    <property type="entry name" value="Clp1_N"/>
</dbReference>
<proteinExistence type="inferred from homology"/>
<dbReference type="FunFam" id="2.40.30.330:FF:000001">
    <property type="entry name" value="Protein CLP1 homolog"/>
    <property type="match status" value="1"/>
</dbReference>
<evidence type="ECO:0000256" key="6">
    <source>
        <dbReference type="HAMAP-Rule" id="MF_03035"/>
    </source>
</evidence>
<dbReference type="GO" id="GO:0006388">
    <property type="term" value="P:tRNA splicing, via endonucleolytic cleavage and ligation"/>
    <property type="evidence" value="ECO:0007669"/>
    <property type="project" value="TreeGrafter"/>
</dbReference>
<dbReference type="InterPro" id="IPR045116">
    <property type="entry name" value="Clp1/Grc3"/>
</dbReference>
<feature type="binding site" evidence="6">
    <location>
        <begin position="113"/>
        <end position="118"/>
    </location>
    <ligand>
        <name>ATP</name>
        <dbReference type="ChEBI" id="CHEBI:30616"/>
    </ligand>
</feature>